<dbReference type="InterPro" id="IPR002881">
    <property type="entry name" value="DUF58"/>
</dbReference>
<proteinExistence type="predicted"/>
<dbReference type="Proteomes" id="UP000187412">
    <property type="component" value="Unassembled WGS sequence"/>
</dbReference>
<feature type="domain" description="DUF58" evidence="2">
    <location>
        <begin position="214"/>
        <end position="361"/>
    </location>
</feature>
<dbReference type="PANTHER" id="PTHR34351:SF2">
    <property type="entry name" value="DUF58 DOMAIN-CONTAINING PROTEIN"/>
    <property type="match status" value="1"/>
</dbReference>
<feature type="transmembrane region" description="Helical" evidence="1">
    <location>
        <begin position="39"/>
        <end position="61"/>
    </location>
</feature>
<keyword evidence="1" id="KW-0472">Membrane</keyword>
<keyword evidence="1" id="KW-0812">Transmembrane</keyword>
<keyword evidence="1" id="KW-1133">Transmembrane helix</keyword>
<accession>A0ABX3HGI8</accession>
<evidence type="ECO:0000259" key="2">
    <source>
        <dbReference type="Pfam" id="PF01882"/>
    </source>
</evidence>
<gene>
    <name evidence="3" type="ORF">BSK56_10755</name>
</gene>
<organism evidence="3 4">
    <name type="scientific">Paenibacillus borealis</name>
    <dbReference type="NCBI Taxonomy" id="160799"/>
    <lineage>
        <taxon>Bacteria</taxon>
        <taxon>Bacillati</taxon>
        <taxon>Bacillota</taxon>
        <taxon>Bacilli</taxon>
        <taxon>Bacillales</taxon>
        <taxon>Paenibacillaceae</taxon>
        <taxon>Paenibacillus</taxon>
    </lineage>
</organism>
<sequence length="415" mass="46028">MKSYLSGAAAVIQPGKFAGILAIWGITLLYVLFQGGKTSFMLFIMVSVLMIYLLIGGLGGVRRAKGTRSLYSELDKPDLLYAGGFLRVKLDVTIPGFLPLPYVVVREILKRHNGESWVFEESMVPSLRGQGELLFQTPALERGRYTFEGTDILSEDIFGLVEHKGTFMAEGQFRVLPRAVFVPRWQLYERKSRLAGQQASLLHSRRETTQINGVRDYVYGDRLTRIHWNATAKTGNWKSKEFEHESVPKTMIVLDGSAMVYAGSNQFELAVSIAASLLGFGIRDRIGIGLCCLDKNSKIFMPAEGAAERQKMIQYLIDINAEGRGPLVPRLEKGHRMFPKGSYLVLISPQSGQPVLDVMRWAESRGMTPSHIHVRNPAAGNRGGEWMNVLKSRGATGYSVSSLQELPSVLGGDKV</sequence>
<reference evidence="3 4" key="1">
    <citation type="submission" date="2016-10" db="EMBL/GenBank/DDBJ databases">
        <title>Paenibacillus species isolates.</title>
        <authorList>
            <person name="Beno S.M."/>
        </authorList>
    </citation>
    <scope>NUCLEOTIDE SEQUENCE [LARGE SCALE GENOMIC DNA]</scope>
    <source>
        <strain evidence="3 4">FSL H7-0744</strain>
    </source>
</reference>
<evidence type="ECO:0000313" key="4">
    <source>
        <dbReference type="Proteomes" id="UP000187412"/>
    </source>
</evidence>
<protein>
    <recommendedName>
        <fullName evidence="2">DUF58 domain-containing protein</fullName>
    </recommendedName>
</protein>
<dbReference type="Pfam" id="PF01882">
    <property type="entry name" value="DUF58"/>
    <property type="match status" value="1"/>
</dbReference>
<dbReference type="PANTHER" id="PTHR34351">
    <property type="entry name" value="SLR1927 PROTEIN-RELATED"/>
    <property type="match status" value="1"/>
</dbReference>
<dbReference type="EMBL" id="MPTB01000011">
    <property type="protein sequence ID" value="OMD48754.1"/>
    <property type="molecule type" value="Genomic_DNA"/>
</dbReference>
<comment type="caution">
    <text evidence="3">The sequence shown here is derived from an EMBL/GenBank/DDBJ whole genome shotgun (WGS) entry which is preliminary data.</text>
</comment>
<dbReference type="RefSeq" id="WP_076110514.1">
    <property type="nucleotide sequence ID" value="NZ_MPTB01000011.1"/>
</dbReference>
<name>A0ABX3HGI8_PAEBO</name>
<evidence type="ECO:0000313" key="3">
    <source>
        <dbReference type="EMBL" id="OMD48754.1"/>
    </source>
</evidence>
<evidence type="ECO:0000256" key="1">
    <source>
        <dbReference type="SAM" id="Phobius"/>
    </source>
</evidence>
<feature type="transmembrane region" description="Helical" evidence="1">
    <location>
        <begin position="12"/>
        <end position="33"/>
    </location>
</feature>
<keyword evidence="4" id="KW-1185">Reference proteome</keyword>